<sequence>MDPKSALLEYRKRVDLELEQYFKRKIAEYEKISDFAGMFTRDLAEFTLRGGKRFRAALVYYSYKLFGGENDKEIIRLSMFTELVHSFLLIHDDIMDRSLLRRNGETVHKIYERHSKDYNFQDDAHFGRIMAILSGDLASQFALEVIGESNFPGDKKSKLISLVSKGISEVIFGQIHDVLLGYNYPKDYKDEDILKVHKYKTAVYTYRIPLFAGAILADASEEEFKALEDYSYPSGIAFQIRDDILGVFGDSEEIGKSTKDDIMEGKKTLLVTHVYKHGSSEQKNNLDRYLGKKDLNDQEAEEVRYIFKETGALEYCKVECARQVEKAKKSLESLSGKNAEAYEFLKVVAEYMIIRDV</sequence>
<comment type="similarity">
    <text evidence="2 6">Belongs to the FPP/GGPP synthase family.</text>
</comment>
<comment type="cofactor">
    <cofactor evidence="1">
        <name>Mg(2+)</name>
        <dbReference type="ChEBI" id="CHEBI:18420"/>
    </cofactor>
</comment>
<proteinExistence type="inferred from homology"/>
<evidence type="ECO:0000313" key="7">
    <source>
        <dbReference type="EMBL" id="KKQ35226.1"/>
    </source>
</evidence>
<evidence type="ECO:0000256" key="4">
    <source>
        <dbReference type="ARBA" id="ARBA00022723"/>
    </source>
</evidence>
<protein>
    <submittedName>
        <fullName evidence="7">Polyprenyl synthetase superfamily</fullName>
    </submittedName>
</protein>
<name>A0A0G0K3M8_9BACT</name>
<dbReference type="PANTHER" id="PTHR12001">
    <property type="entry name" value="GERANYLGERANYL PYROPHOSPHATE SYNTHASE"/>
    <property type="match status" value="1"/>
</dbReference>
<organism evidence="7 8">
    <name type="scientific">candidate division WS6 bacterium GW2011_GWA2_37_6</name>
    <dbReference type="NCBI Taxonomy" id="1619087"/>
    <lineage>
        <taxon>Bacteria</taxon>
        <taxon>Candidatus Dojkabacteria</taxon>
    </lineage>
</organism>
<dbReference type="Pfam" id="PF00348">
    <property type="entry name" value="polyprenyl_synt"/>
    <property type="match status" value="1"/>
</dbReference>
<reference evidence="7 8" key="1">
    <citation type="journal article" date="2015" name="Nature">
        <title>rRNA introns, odd ribosomes, and small enigmatic genomes across a large radiation of phyla.</title>
        <authorList>
            <person name="Brown C.T."/>
            <person name="Hug L.A."/>
            <person name="Thomas B.C."/>
            <person name="Sharon I."/>
            <person name="Castelle C.J."/>
            <person name="Singh A."/>
            <person name="Wilkins M.J."/>
            <person name="Williams K.H."/>
            <person name="Banfield J.F."/>
        </authorList>
    </citation>
    <scope>NUCLEOTIDE SEQUENCE [LARGE SCALE GENOMIC DNA]</scope>
</reference>
<dbReference type="CDD" id="cd00685">
    <property type="entry name" value="Trans_IPPS_HT"/>
    <property type="match status" value="1"/>
</dbReference>
<dbReference type="GO" id="GO:0004659">
    <property type="term" value="F:prenyltransferase activity"/>
    <property type="evidence" value="ECO:0007669"/>
    <property type="project" value="InterPro"/>
</dbReference>
<dbReference type="AlphaFoldDB" id="A0A0G0K3M8"/>
<dbReference type="PANTHER" id="PTHR12001:SF85">
    <property type="entry name" value="SHORT CHAIN ISOPRENYL DIPHOSPHATE SYNTHASE"/>
    <property type="match status" value="1"/>
</dbReference>
<dbReference type="SFLD" id="SFLDG01017">
    <property type="entry name" value="Polyprenyl_Transferase_Like"/>
    <property type="match status" value="1"/>
</dbReference>
<dbReference type="GO" id="GO:0046872">
    <property type="term" value="F:metal ion binding"/>
    <property type="evidence" value="ECO:0007669"/>
    <property type="project" value="UniProtKB-KW"/>
</dbReference>
<dbReference type="Gene3D" id="1.10.600.10">
    <property type="entry name" value="Farnesyl Diphosphate Synthase"/>
    <property type="match status" value="1"/>
</dbReference>
<dbReference type="PATRIC" id="fig|1619087.5.peg.408"/>
<dbReference type="SUPFAM" id="SSF48576">
    <property type="entry name" value="Terpenoid synthases"/>
    <property type="match status" value="1"/>
</dbReference>
<dbReference type="InterPro" id="IPR000092">
    <property type="entry name" value="Polyprenyl_synt"/>
</dbReference>
<keyword evidence="3 6" id="KW-0808">Transferase</keyword>
<dbReference type="Proteomes" id="UP000034852">
    <property type="component" value="Unassembled WGS sequence"/>
</dbReference>
<dbReference type="EMBL" id="LBTH01000031">
    <property type="protein sequence ID" value="KKQ35226.1"/>
    <property type="molecule type" value="Genomic_DNA"/>
</dbReference>
<evidence type="ECO:0000256" key="3">
    <source>
        <dbReference type="ARBA" id="ARBA00022679"/>
    </source>
</evidence>
<dbReference type="GO" id="GO:0008299">
    <property type="term" value="P:isoprenoid biosynthetic process"/>
    <property type="evidence" value="ECO:0007669"/>
    <property type="project" value="InterPro"/>
</dbReference>
<gene>
    <name evidence="7" type="ORF">US52_C0031G0002</name>
</gene>
<comment type="caution">
    <text evidence="7">The sequence shown here is derived from an EMBL/GenBank/DDBJ whole genome shotgun (WGS) entry which is preliminary data.</text>
</comment>
<evidence type="ECO:0000256" key="5">
    <source>
        <dbReference type="ARBA" id="ARBA00022842"/>
    </source>
</evidence>
<dbReference type="InterPro" id="IPR008949">
    <property type="entry name" value="Isoprenoid_synthase_dom_sf"/>
</dbReference>
<keyword evidence="4" id="KW-0479">Metal-binding</keyword>
<keyword evidence="5" id="KW-0460">Magnesium</keyword>
<dbReference type="SFLD" id="SFLDS00005">
    <property type="entry name" value="Isoprenoid_Synthase_Type_I"/>
    <property type="match status" value="1"/>
</dbReference>
<evidence type="ECO:0000313" key="8">
    <source>
        <dbReference type="Proteomes" id="UP000034852"/>
    </source>
</evidence>
<evidence type="ECO:0000256" key="1">
    <source>
        <dbReference type="ARBA" id="ARBA00001946"/>
    </source>
</evidence>
<evidence type="ECO:0000256" key="2">
    <source>
        <dbReference type="ARBA" id="ARBA00006706"/>
    </source>
</evidence>
<accession>A0A0G0K3M8</accession>
<evidence type="ECO:0000256" key="6">
    <source>
        <dbReference type="RuleBase" id="RU004466"/>
    </source>
</evidence>